<dbReference type="AlphaFoldDB" id="A0AAV8WIH0"/>
<sequence length="80" mass="9759">MYNRYLAGLVYTLTFESGFLAYRTKDSCDDYSFNYQRVLKFSKRLPKTGKETSCIVFRLFWHLLKFTNANWLVFWQLMIY</sequence>
<dbReference type="Proteomes" id="UP001162156">
    <property type="component" value="Unassembled WGS sequence"/>
</dbReference>
<evidence type="ECO:0000313" key="1">
    <source>
        <dbReference type="EMBL" id="KAJ8926281.1"/>
    </source>
</evidence>
<dbReference type="EMBL" id="JANEYF010005942">
    <property type="protein sequence ID" value="KAJ8926281.1"/>
    <property type="molecule type" value="Genomic_DNA"/>
</dbReference>
<comment type="caution">
    <text evidence="1">The sequence shown here is derived from an EMBL/GenBank/DDBJ whole genome shotgun (WGS) entry which is preliminary data.</text>
</comment>
<proteinExistence type="predicted"/>
<accession>A0AAV8WIH0</accession>
<protein>
    <submittedName>
        <fullName evidence="1">Uncharacterized protein</fullName>
    </submittedName>
</protein>
<evidence type="ECO:0000313" key="2">
    <source>
        <dbReference type="Proteomes" id="UP001162156"/>
    </source>
</evidence>
<organism evidence="1 2">
    <name type="scientific">Rhamnusium bicolor</name>
    <dbReference type="NCBI Taxonomy" id="1586634"/>
    <lineage>
        <taxon>Eukaryota</taxon>
        <taxon>Metazoa</taxon>
        <taxon>Ecdysozoa</taxon>
        <taxon>Arthropoda</taxon>
        <taxon>Hexapoda</taxon>
        <taxon>Insecta</taxon>
        <taxon>Pterygota</taxon>
        <taxon>Neoptera</taxon>
        <taxon>Endopterygota</taxon>
        <taxon>Coleoptera</taxon>
        <taxon>Polyphaga</taxon>
        <taxon>Cucujiformia</taxon>
        <taxon>Chrysomeloidea</taxon>
        <taxon>Cerambycidae</taxon>
        <taxon>Lepturinae</taxon>
        <taxon>Rhagiini</taxon>
        <taxon>Rhamnusium</taxon>
    </lineage>
</organism>
<keyword evidence="2" id="KW-1185">Reference proteome</keyword>
<gene>
    <name evidence="1" type="ORF">NQ314_021364</name>
</gene>
<reference evidence="1" key="1">
    <citation type="journal article" date="2023" name="Insect Mol. Biol.">
        <title>Genome sequencing provides insights into the evolution of gene families encoding plant cell wall-degrading enzymes in longhorned beetles.</title>
        <authorList>
            <person name="Shin N.R."/>
            <person name="Okamura Y."/>
            <person name="Kirsch R."/>
            <person name="Pauchet Y."/>
        </authorList>
    </citation>
    <scope>NUCLEOTIDE SEQUENCE</scope>
    <source>
        <strain evidence="1">RBIC_L_NR</strain>
    </source>
</reference>
<name>A0AAV8WIH0_9CUCU</name>